<organism evidence="1 2">
    <name type="scientific">Methylomonas koyamae</name>
    <dbReference type="NCBI Taxonomy" id="702114"/>
    <lineage>
        <taxon>Bacteria</taxon>
        <taxon>Pseudomonadati</taxon>
        <taxon>Pseudomonadota</taxon>
        <taxon>Gammaproteobacteria</taxon>
        <taxon>Methylococcales</taxon>
        <taxon>Methylococcaceae</taxon>
        <taxon>Methylomonas</taxon>
    </lineage>
</organism>
<evidence type="ECO:0000313" key="1">
    <source>
        <dbReference type="EMBL" id="OAI15836.1"/>
    </source>
</evidence>
<sequence>MLLKMRTASRKSLSAACVAKPLLCIRKPRLPATSINWLKGKYSAGPHDTLGLWLQPIALEPMLGLLPISEI</sequence>
<dbReference type="Proteomes" id="UP000077857">
    <property type="component" value="Unassembled WGS sequence"/>
</dbReference>
<dbReference type="AlphaFoldDB" id="A0A177NCQ1"/>
<evidence type="ECO:0000313" key="2">
    <source>
        <dbReference type="Proteomes" id="UP000077857"/>
    </source>
</evidence>
<name>A0A177NCQ1_9GAMM</name>
<proteinExistence type="predicted"/>
<accession>A0A177NCQ1</accession>
<dbReference type="EMBL" id="LUUJ01000080">
    <property type="protein sequence ID" value="OAI15836.1"/>
    <property type="molecule type" value="Genomic_DNA"/>
</dbReference>
<reference evidence="1 2" key="1">
    <citation type="submission" date="2016-03" db="EMBL/GenBank/DDBJ databases">
        <authorList>
            <person name="Ploux O."/>
        </authorList>
    </citation>
    <scope>NUCLEOTIDE SEQUENCE [LARGE SCALE GENOMIC DNA]</scope>
    <source>
        <strain evidence="1 2">R-45378</strain>
    </source>
</reference>
<comment type="caution">
    <text evidence="1">The sequence shown here is derived from an EMBL/GenBank/DDBJ whole genome shotgun (WGS) entry which is preliminary data.</text>
</comment>
<gene>
    <name evidence="1" type="ORF">A1507_13520</name>
</gene>
<protein>
    <submittedName>
        <fullName evidence="1">Uncharacterized protein</fullName>
    </submittedName>
</protein>